<dbReference type="Proteomes" id="UP001179952">
    <property type="component" value="Unassembled WGS sequence"/>
</dbReference>
<evidence type="ECO:0000313" key="2">
    <source>
        <dbReference type="Proteomes" id="UP001179952"/>
    </source>
</evidence>
<dbReference type="AlphaFoldDB" id="A0AAV9BMR0"/>
<sequence length="201" mass="24102">MDHYISTSVLFDLEYWKYITVRHNLDVIHIEKNMCEILIALMLNTKGKTKDDVNARKDLKELRIKEQLWLKEEKWKEIQKPSRFWFRKAEKKMFLQTLRDLRVPTGFSSNWRNVFKEDSTDLKGMKSHDYHTLMQHLIPILIQHAFRDRNEICHILSSICLFFHVLCSRNVDIDKLNILERGMARSLCELERVCPPSAWPD</sequence>
<keyword evidence="2" id="KW-1185">Reference proteome</keyword>
<accession>A0AAV9BMR0</accession>
<dbReference type="PANTHER" id="PTHR10775:SF180">
    <property type="entry name" value="TRANSPOSON, EN_SPM-LIKE, TRANSPOSASE-ASSOCIATED DOMAIN PROTEIN-RELATED"/>
    <property type="match status" value="1"/>
</dbReference>
<gene>
    <name evidence="1" type="ORF">QJS04_geneDACA003339</name>
</gene>
<protein>
    <submittedName>
        <fullName evidence="1">Uncharacterized protein</fullName>
    </submittedName>
</protein>
<dbReference type="EMBL" id="JAUJYN010000002">
    <property type="protein sequence ID" value="KAK1277268.1"/>
    <property type="molecule type" value="Genomic_DNA"/>
</dbReference>
<comment type="caution">
    <text evidence="1">The sequence shown here is derived from an EMBL/GenBank/DDBJ whole genome shotgun (WGS) entry which is preliminary data.</text>
</comment>
<name>A0AAV9BMR0_ACOGR</name>
<evidence type="ECO:0000313" key="1">
    <source>
        <dbReference type="EMBL" id="KAK1277268.1"/>
    </source>
</evidence>
<dbReference type="PANTHER" id="PTHR10775">
    <property type="entry name" value="OS08G0208400 PROTEIN"/>
    <property type="match status" value="1"/>
</dbReference>
<proteinExistence type="predicted"/>
<reference evidence="1" key="2">
    <citation type="submission" date="2023-06" db="EMBL/GenBank/DDBJ databases">
        <authorList>
            <person name="Ma L."/>
            <person name="Liu K.-W."/>
            <person name="Li Z."/>
            <person name="Hsiao Y.-Y."/>
            <person name="Qi Y."/>
            <person name="Fu T."/>
            <person name="Tang G."/>
            <person name="Zhang D."/>
            <person name="Sun W.-H."/>
            <person name="Liu D.-K."/>
            <person name="Li Y."/>
            <person name="Chen G.-Z."/>
            <person name="Liu X.-D."/>
            <person name="Liao X.-Y."/>
            <person name="Jiang Y.-T."/>
            <person name="Yu X."/>
            <person name="Hao Y."/>
            <person name="Huang J."/>
            <person name="Zhao X.-W."/>
            <person name="Ke S."/>
            <person name="Chen Y.-Y."/>
            <person name="Wu W.-L."/>
            <person name="Hsu J.-L."/>
            <person name="Lin Y.-F."/>
            <person name="Huang M.-D."/>
            <person name="Li C.-Y."/>
            <person name="Huang L."/>
            <person name="Wang Z.-W."/>
            <person name="Zhao X."/>
            <person name="Zhong W.-Y."/>
            <person name="Peng D.-H."/>
            <person name="Ahmad S."/>
            <person name="Lan S."/>
            <person name="Zhang J.-S."/>
            <person name="Tsai W.-C."/>
            <person name="Van De Peer Y."/>
            <person name="Liu Z.-J."/>
        </authorList>
    </citation>
    <scope>NUCLEOTIDE SEQUENCE</scope>
    <source>
        <strain evidence="1">SCP</strain>
        <tissue evidence="1">Leaves</tissue>
    </source>
</reference>
<organism evidence="1 2">
    <name type="scientific">Acorus gramineus</name>
    <name type="common">Dwarf sweet flag</name>
    <dbReference type="NCBI Taxonomy" id="55184"/>
    <lineage>
        <taxon>Eukaryota</taxon>
        <taxon>Viridiplantae</taxon>
        <taxon>Streptophyta</taxon>
        <taxon>Embryophyta</taxon>
        <taxon>Tracheophyta</taxon>
        <taxon>Spermatophyta</taxon>
        <taxon>Magnoliopsida</taxon>
        <taxon>Liliopsida</taxon>
        <taxon>Acoraceae</taxon>
        <taxon>Acorus</taxon>
    </lineage>
</organism>
<reference evidence="1" key="1">
    <citation type="journal article" date="2023" name="Nat. Commun.">
        <title>Diploid and tetraploid genomes of Acorus and the evolution of monocots.</title>
        <authorList>
            <person name="Ma L."/>
            <person name="Liu K.W."/>
            <person name="Li Z."/>
            <person name="Hsiao Y.Y."/>
            <person name="Qi Y."/>
            <person name="Fu T."/>
            <person name="Tang G.D."/>
            <person name="Zhang D."/>
            <person name="Sun W.H."/>
            <person name="Liu D.K."/>
            <person name="Li Y."/>
            <person name="Chen G.Z."/>
            <person name="Liu X.D."/>
            <person name="Liao X.Y."/>
            <person name="Jiang Y.T."/>
            <person name="Yu X."/>
            <person name="Hao Y."/>
            <person name="Huang J."/>
            <person name="Zhao X.W."/>
            <person name="Ke S."/>
            <person name="Chen Y.Y."/>
            <person name="Wu W.L."/>
            <person name="Hsu J.L."/>
            <person name="Lin Y.F."/>
            <person name="Huang M.D."/>
            <person name="Li C.Y."/>
            <person name="Huang L."/>
            <person name="Wang Z.W."/>
            <person name="Zhao X."/>
            <person name="Zhong W.Y."/>
            <person name="Peng D.H."/>
            <person name="Ahmad S."/>
            <person name="Lan S."/>
            <person name="Zhang J.S."/>
            <person name="Tsai W.C."/>
            <person name="Van de Peer Y."/>
            <person name="Liu Z.J."/>
        </authorList>
    </citation>
    <scope>NUCLEOTIDE SEQUENCE</scope>
    <source>
        <strain evidence="1">SCP</strain>
    </source>
</reference>